<evidence type="ECO:0008006" key="4">
    <source>
        <dbReference type="Google" id="ProtNLM"/>
    </source>
</evidence>
<dbReference type="InterPro" id="IPR008775">
    <property type="entry name" value="Phytyl_CoA_dOase-like"/>
</dbReference>
<dbReference type="EMBL" id="KQ087287">
    <property type="protein sequence ID" value="KLT38715.1"/>
    <property type="molecule type" value="Genomic_DNA"/>
</dbReference>
<reference evidence="2 3" key="1">
    <citation type="submission" date="2015-03" db="EMBL/GenBank/DDBJ databases">
        <title>Genomics and transcriptomics of the oil-accumulating basidiomycete yeast T. oleaginosus allow insights into substrate utilization and the diverse evolutionary trajectories of mating systems in fungi.</title>
        <authorList>
            <consortium name="DOE Joint Genome Institute"/>
            <person name="Kourist R."/>
            <person name="Kracht O."/>
            <person name="Bracharz F."/>
            <person name="Lipzen A."/>
            <person name="Nolan M."/>
            <person name="Ohm R."/>
            <person name="Grigoriev I."/>
            <person name="Sun S."/>
            <person name="Heitman J."/>
            <person name="Bruck T."/>
            <person name="Nowrousian M."/>
        </authorList>
    </citation>
    <scope>NUCLEOTIDE SEQUENCE [LARGE SCALE GENOMIC DNA]</scope>
    <source>
        <strain evidence="2 3">IBC0246</strain>
    </source>
</reference>
<evidence type="ECO:0000313" key="3">
    <source>
        <dbReference type="Proteomes" id="UP000053611"/>
    </source>
</evidence>
<dbReference type="Proteomes" id="UP000053611">
    <property type="component" value="Unassembled WGS sequence"/>
</dbReference>
<dbReference type="PANTHER" id="PTHR31630">
    <property type="entry name" value="PHYTANOYL-COA DIOXYGENASE-RELATED-RELATED"/>
    <property type="match status" value="1"/>
</dbReference>
<dbReference type="Gene3D" id="2.60.120.620">
    <property type="entry name" value="q2cbj1_9rhob like domain"/>
    <property type="match status" value="1"/>
</dbReference>
<gene>
    <name evidence="2" type="ORF">CC85DRAFT_309771</name>
</gene>
<dbReference type="PANTHER" id="PTHR31630:SF6">
    <property type="entry name" value="PHYTANOYL-COA DIOXYGENASE-RELATED"/>
    <property type="match status" value="1"/>
</dbReference>
<dbReference type="Pfam" id="PF05721">
    <property type="entry name" value="PhyH"/>
    <property type="match status" value="1"/>
</dbReference>
<dbReference type="OrthoDB" id="445007at2759"/>
<name>A0A0J0XCC0_9TREE</name>
<evidence type="ECO:0000256" key="1">
    <source>
        <dbReference type="SAM" id="MobiDB-lite"/>
    </source>
</evidence>
<dbReference type="AlphaFoldDB" id="A0A0J0XCC0"/>
<proteinExistence type="predicted"/>
<dbReference type="SUPFAM" id="SSF51197">
    <property type="entry name" value="Clavaminate synthase-like"/>
    <property type="match status" value="1"/>
</dbReference>
<feature type="region of interest" description="Disordered" evidence="1">
    <location>
        <begin position="288"/>
        <end position="308"/>
    </location>
</feature>
<keyword evidence="3" id="KW-1185">Reference proteome</keyword>
<evidence type="ECO:0000313" key="2">
    <source>
        <dbReference type="EMBL" id="KLT38715.1"/>
    </source>
</evidence>
<accession>A0A0J0XCC0</accession>
<dbReference type="GeneID" id="28986465"/>
<protein>
    <recommendedName>
        <fullName evidence="4">Phytanoyl-CoA dioxygenase</fullName>
    </recommendedName>
</protein>
<sequence>MIATNKPQFLVDLERDGFVVVPGVIPKEECAAFRESALQWLESFPHGFVRDDRSTWTEEHLPYGPTGGLYNRYSVNHEDFVWRIRTQPGILDTFAAIWGTDDLIASFDGMNTTMPINADTGRTDIAPTPAWPHIDQNPRRIDRFELYQGIANLAPNGPDDGGLCVLRGSHKLHEAHFAAIGGFRPAADLGPTENSYRYPPHDFEWYTAHGAEVVKVCAGEGDLILWDSRTVHWNASPTGTQTRFVSYVCYCPRSHMSEDELRTKLEIFRNREGTTHWPFMNVVPARRKVGGVPTRPDGTPDPANRKRPFRDVKETPEVMRLVGVRV</sequence>
<dbReference type="RefSeq" id="XP_018275206.1">
    <property type="nucleotide sequence ID" value="XM_018425862.1"/>
</dbReference>
<organism evidence="2 3">
    <name type="scientific">Cutaneotrichosporon oleaginosum</name>
    <dbReference type="NCBI Taxonomy" id="879819"/>
    <lineage>
        <taxon>Eukaryota</taxon>
        <taxon>Fungi</taxon>
        <taxon>Dikarya</taxon>
        <taxon>Basidiomycota</taxon>
        <taxon>Agaricomycotina</taxon>
        <taxon>Tremellomycetes</taxon>
        <taxon>Trichosporonales</taxon>
        <taxon>Trichosporonaceae</taxon>
        <taxon>Cutaneotrichosporon</taxon>
    </lineage>
</organism>